<dbReference type="OMA" id="TKTIFPW"/>
<keyword evidence="3" id="KW-1185">Reference proteome</keyword>
<evidence type="ECO:0000313" key="2">
    <source>
        <dbReference type="EMBL" id="OJT09952.1"/>
    </source>
</evidence>
<dbReference type="EMBL" id="MNAD01000861">
    <property type="protein sequence ID" value="OJT09952.1"/>
    <property type="molecule type" value="Genomic_DNA"/>
</dbReference>
<dbReference type="AlphaFoldDB" id="A0A1M2VR31"/>
<comment type="caution">
    <text evidence="2">The sequence shown here is derived from an EMBL/GenBank/DDBJ whole genome shotgun (WGS) entry which is preliminary data.</text>
</comment>
<feature type="region of interest" description="Disordered" evidence="1">
    <location>
        <begin position="279"/>
        <end position="298"/>
    </location>
</feature>
<dbReference type="Proteomes" id="UP000184267">
    <property type="component" value="Unassembled WGS sequence"/>
</dbReference>
<dbReference type="OrthoDB" id="2717234at2759"/>
<accession>A0A1M2VR31</accession>
<proteinExistence type="predicted"/>
<feature type="compositionally biased region" description="Basic and acidic residues" evidence="1">
    <location>
        <begin position="279"/>
        <end position="295"/>
    </location>
</feature>
<evidence type="ECO:0000256" key="1">
    <source>
        <dbReference type="SAM" id="MobiDB-lite"/>
    </source>
</evidence>
<gene>
    <name evidence="2" type="ORF">TRAPUB_13589</name>
</gene>
<protein>
    <submittedName>
        <fullName evidence="2">Uncharacterized protein</fullName>
    </submittedName>
</protein>
<name>A0A1M2VR31_TRAPU</name>
<reference evidence="2 3" key="1">
    <citation type="submission" date="2016-10" db="EMBL/GenBank/DDBJ databases">
        <title>Genome sequence of the basidiomycete white-rot fungus Trametes pubescens.</title>
        <authorList>
            <person name="Makela M.R."/>
            <person name="Granchi Z."/>
            <person name="Peng M."/>
            <person name="De Vries R.P."/>
            <person name="Grigoriev I."/>
            <person name="Riley R."/>
            <person name="Hilden K."/>
        </authorList>
    </citation>
    <scope>NUCLEOTIDE SEQUENCE [LARGE SCALE GENOMIC DNA]</scope>
    <source>
        <strain evidence="2 3">FBCC735</strain>
    </source>
</reference>
<sequence>MKLDIPVTRSISPGACISAGDVDMASPTAWASLPGRPRTSESRRPSFSVCNAPVTYPPSAWRVHHGTYIAFQLDTAAAAENAGFADGSKEKDAICKLKVHRYIGLVVESYAQPSDDNTRWLEELVVLFVGADPPEPQGTEQLYMPIAPLKARKYVGRDSPIQTKTIFPWADLLQWTTFGACLQIQELHASRLNFDLDEDELDRCGQRFAADKSNMEASSPLVWAQPKVNALKPTLLPLPATVWCDIRPTKSVEYGKDPQKFVEEVWKVERTIQELHAERERQRSAAEQERQRLAAEQESQQLRLRLAAEQESRQLLLGSAAEQEEPMCE</sequence>
<organism evidence="2 3">
    <name type="scientific">Trametes pubescens</name>
    <name type="common">White-rot fungus</name>
    <dbReference type="NCBI Taxonomy" id="154538"/>
    <lineage>
        <taxon>Eukaryota</taxon>
        <taxon>Fungi</taxon>
        <taxon>Dikarya</taxon>
        <taxon>Basidiomycota</taxon>
        <taxon>Agaricomycotina</taxon>
        <taxon>Agaricomycetes</taxon>
        <taxon>Polyporales</taxon>
        <taxon>Polyporaceae</taxon>
        <taxon>Trametes</taxon>
    </lineage>
</organism>
<evidence type="ECO:0000313" key="3">
    <source>
        <dbReference type="Proteomes" id="UP000184267"/>
    </source>
</evidence>